<proteinExistence type="predicted"/>
<keyword evidence="8" id="KW-0347">Helicase</keyword>
<dbReference type="SMART" id="SM00487">
    <property type="entry name" value="DEXDc"/>
    <property type="match status" value="1"/>
</dbReference>
<reference evidence="17" key="3">
    <citation type="submission" date="2015-02" db="UniProtKB">
        <authorList>
            <consortium name="EnsemblProtists"/>
        </authorList>
    </citation>
    <scope>IDENTIFICATION</scope>
    <source>
        <strain evidence="17">DAOM BR144</strain>
    </source>
</reference>
<keyword evidence="10" id="KW-0067">ATP-binding</keyword>
<dbReference type="GO" id="GO:0005524">
    <property type="term" value="F:ATP binding"/>
    <property type="evidence" value="ECO:0007669"/>
    <property type="project" value="UniProtKB-KW"/>
</dbReference>
<evidence type="ECO:0000259" key="16">
    <source>
        <dbReference type="PROSITE" id="PS51194"/>
    </source>
</evidence>
<evidence type="ECO:0000256" key="7">
    <source>
        <dbReference type="ARBA" id="ARBA00022801"/>
    </source>
</evidence>
<feature type="region of interest" description="Disordered" evidence="12">
    <location>
        <begin position="800"/>
        <end position="825"/>
    </location>
</feature>
<dbReference type="Gene3D" id="3.30.40.10">
    <property type="entry name" value="Zinc/RING finger domain, C3HC4 (zinc finger)"/>
    <property type="match status" value="1"/>
</dbReference>
<evidence type="ECO:0000256" key="9">
    <source>
        <dbReference type="ARBA" id="ARBA00022833"/>
    </source>
</evidence>
<dbReference type="SUPFAM" id="SSF90209">
    <property type="entry name" value="Ran binding protein zinc finger-like"/>
    <property type="match status" value="1"/>
</dbReference>
<dbReference type="InterPro" id="IPR001841">
    <property type="entry name" value="Znf_RING"/>
</dbReference>
<feature type="compositionally biased region" description="Acidic residues" evidence="12">
    <location>
        <begin position="340"/>
        <end position="353"/>
    </location>
</feature>
<reference evidence="18" key="2">
    <citation type="submission" date="2010-04" db="EMBL/GenBank/DDBJ databases">
        <authorList>
            <person name="Buell R."/>
            <person name="Hamilton J."/>
            <person name="Hostetler J."/>
        </authorList>
    </citation>
    <scope>NUCLEOTIDE SEQUENCE [LARGE SCALE GENOMIC DNA]</scope>
    <source>
        <strain evidence="18">DAOM:BR144</strain>
    </source>
</reference>
<dbReference type="Pfam" id="PF00176">
    <property type="entry name" value="SNF2-rel_dom"/>
    <property type="match status" value="1"/>
</dbReference>
<evidence type="ECO:0000256" key="2">
    <source>
        <dbReference type="ARBA" id="ARBA00012251"/>
    </source>
</evidence>
<feature type="domain" description="Helicase C-terminal" evidence="16">
    <location>
        <begin position="959"/>
        <end position="1135"/>
    </location>
</feature>
<comment type="catalytic activity">
    <reaction evidence="1">
        <text>[E2 ubiquitin-conjugating enzyme]-S-ubiquitinyl-L-cysteine + [acceptor protein]-L-lysine = [E2 ubiquitin-conjugating enzyme]-L-cysteine + [acceptor protein]-N(6)-ubiquitinyl-L-lysine.</text>
        <dbReference type="EC" id="2.3.2.31"/>
    </reaction>
</comment>
<dbReference type="PANTHER" id="PTHR45626">
    <property type="entry name" value="TRANSCRIPTION TERMINATION FACTOR 2-RELATED"/>
    <property type="match status" value="1"/>
</dbReference>
<dbReference type="SUPFAM" id="SSF52540">
    <property type="entry name" value="P-loop containing nucleoside triphosphate hydrolases"/>
    <property type="match status" value="2"/>
</dbReference>
<dbReference type="SMART" id="SM00184">
    <property type="entry name" value="RING"/>
    <property type="match status" value="1"/>
</dbReference>
<feature type="region of interest" description="Disordered" evidence="12">
    <location>
        <begin position="32"/>
        <end position="61"/>
    </location>
</feature>
<evidence type="ECO:0000256" key="11">
    <source>
        <dbReference type="PROSITE-ProRule" id="PRU00322"/>
    </source>
</evidence>
<accession>K3W4X7</accession>
<dbReference type="Gene3D" id="4.10.1060.10">
    <property type="entry name" value="Zinc finger, RanBP2-type"/>
    <property type="match status" value="1"/>
</dbReference>
<dbReference type="InterPro" id="IPR038718">
    <property type="entry name" value="SNF2-like_sf"/>
</dbReference>
<feature type="region of interest" description="Disordered" evidence="12">
    <location>
        <begin position="340"/>
        <end position="360"/>
    </location>
</feature>
<dbReference type="InterPro" id="IPR027417">
    <property type="entry name" value="P-loop_NTPase"/>
</dbReference>
<dbReference type="SUPFAM" id="SSF57850">
    <property type="entry name" value="RING/U-box"/>
    <property type="match status" value="1"/>
</dbReference>
<dbReference type="GO" id="GO:0005634">
    <property type="term" value="C:nucleus"/>
    <property type="evidence" value="ECO:0007669"/>
    <property type="project" value="TreeGrafter"/>
</dbReference>
<keyword evidence="18" id="KW-1185">Reference proteome</keyword>
<dbReference type="InterPro" id="IPR014001">
    <property type="entry name" value="Helicase_ATP-bd"/>
</dbReference>
<dbReference type="Proteomes" id="UP000019132">
    <property type="component" value="Unassembled WGS sequence"/>
</dbReference>
<evidence type="ECO:0000256" key="5">
    <source>
        <dbReference type="ARBA" id="ARBA00022741"/>
    </source>
</evidence>
<feature type="compositionally biased region" description="Low complexity" evidence="12">
    <location>
        <begin position="931"/>
        <end position="940"/>
    </location>
</feature>
<dbReference type="GO" id="GO:0004386">
    <property type="term" value="F:helicase activity"/>
    <property type="evidence" value="ECO:0007669"/>
    <property type="project" value="UniProtKB-KW"/>
</dbReference>
<dbReference type="Gene3D" id="3.40.50.10810">
    <property type="entry name" value="Tandem AAA-ATPase domain"/>
    <property type="match status" value="1"/>
</dbReference>
<dbReference type="CDD" id="cd18793">
    <property type="entry name" value="SF2_C_SNF"/>
    <property type="match status" value="1"/>
</dbReference>
<evidence type="ECO:0000259" key="13">
    <source>
        <dbReference type="PROSITE" id="PS50089"/>
    </source>
</evidence>
<dbReference type="InParanoid" id="K3W4X7"/>
<dbReference type="SMART" id="SM00547">
    <property type="entry name" value="ZnF_RBZ"/>
    <property type="match status" value="1"/>
</dbReference>
<protein>
    <recommendedName>
        <fullName evidence="3">RanBP-type and C3HC4-type zinc finger-containing protein 1</fullName>
        <ecNumber evidence="2">2.3.2.31</ecNumber>
    </recommendedName>
</protein>
<dbReference type="STRING" id="431595.K3W4X7"/>
<dbReference type="EnsemblProtists" id="PYU1_T000018">
    <property type="protein sequence ID" value="PYU1_T000018"/>
    <property type="gene ID" value="PYU1_G000018"/>
</dbReference>
<dbReference type="FunCoup" id="K3W4X7">
    <property type="interactions" value="76"/>
</dbReference>
<dbReference type="GO" id="GO:0006281">
    <property type="term" value="P:DNA repair"/>
    <property type="evidence" value="ECO:0007669"/>
    <property type="project" value="TreeGrafter"/>
</dbReference>
<dbReference type="AlphaFoldDB" id="K3W4X7"/>
<dbReference type="eggNOG" id="KOG1001">
    <property type="taxonomic scope" value="Eukaryota"/>
</dbReference>
<dbReference type="Pfam" id="PF00271">
    <property type="entry name" value="Helicase_C"/>
    <property type="match status" value="1"/>
</dbReference>
<evidence type="ECO:0000256" key="4">
    <source>
        <dbReference type="ARBA" id="ARBA00022723"/>
    </source>
</evidence>
<dbReference type="InterPro" id="IPR001650">
    <property type="entry name" value="Helicase_C-like"/>
</dbReference>
<evidence type="ECO:0000256" key="10">
    <source>
        <dbReference type="ARBA" id="ARBA00022840"/>
    </source>
</evidence>
<dbReference type="GO" id="GO:0061630">
    <property type="term" value="F:ubiquitin protein ligase activity"/>
    <property type="evidence" value="ECO:0007669"/>
    <property type="project" value="UniProtKB-EC"/>
</dbReference>
<dbReference type="InterPro" id="IPR049730">
    <property type="entry name" value="SNF2/RAD54-like_C"/>
</dbReference>
<dbReference type="PROSITE" id="PS01358">
    <property type="entry name" value="ZF_RANBP2_1"/>
    <property type="match status" value="1"/>
</dbReference>
<evidence type="ECO:0000256" key="6">
    <source>
        <dbReference type="ARBA" id="ARBA00022771"/>
    </source>
</evidence>
<evidence type="ECO:0000313" key="18">
    <source>
        <dbReference type="Proteomes" id="UP000019132"/>
    </source>
</evidence>
<dbReference type="InterPro" id="IPR050628">
    <property type="entry name" value="SNF2_RAD54_helicase_TF"/>
</dbReference>
<dbReference type="PROSITE" id="PS51194">
    <property type="entry name" value="HELICASE_CTER"/>
    <property type="match status" value="1"/>
</dbReference>
<feature type="region of interest" description="Disordered" evidence="12">
    <location>
        <begin position="901"/>
        <end position="947"/>
    </location>
</feature>
<feature type="region of interest" description="Disordered" evidence="12">
    <location>
        <begin position="747"/>
        <end position="774"/>
    </location>
</feature>
<dbReference type="SMART" id="SM00490">
    <property type="entry name" value="HELICc"/>
    <property type="match status" value="1"/>
</dbReference>
<dbReference type="InterPro" id="IPR000330">
    <property type="entry name" value="SNF2_N"/>
</dbReference>
<dbReference type="InterPro" id="IPR013083">
    <property type="entry name" value="Znf_RING/FYVE/PHD"/>
</dbReference>
<feature type="compositionally biased region" description="Basic and acidic residues" evidence="12">
    <location>
        <begin position="902"/>
        <end position="917"/>
    </location>
</feature>
<reference evidence="18" key="1">
    <citation type="journal article" date="2010" name="Genome Biol.">
        <title>Genome sequence of the necrotrophic plant pathogen Pythium ultimum reveals original pathogenicity mechanisms and effector repertoire.</title>
        <authorList>
            <person name="Levesque C.A."/>
            <person name="Brouwer H."/>
            <person name="Cano L."/>
            <person name="Hamilton J.P."/>
            <person name="Holt C."/>
            <person name="Huitema E."/>
            <person name="Raffaele S."/>
            <person name="Robideau G.P."/>
            <person name="Thines M."/>
            <person name="Win J."/>
            <person name="Zerillo M.M."/>
            <person name="Beakes G.W."/>
            <person name="Boore J.L."/>
            <person name="Busam D."/>
            <person name="Dumas B."/>
            <person name="Ferriera S."/>
            <person name="Fuerstenberg S.I."/>
            <person name="Gachon C.M."/>
            <person name="Gaulin E."/>
            <person name="Govers F."/>
            <person name="Grenville-Briggs L."/>
            <person name="Horner N."/>
            <person name="Hostetler J."/>
            <person name="Jiang R.H."/>
            <person name="Johnson J."/>
            <person name="Krajaejun T."/>
            <person name="Lin H."/>
            <person name="Meijer H.J."/>
            <person name="Moore B."/>
            <person name="Morris P."/>
            <person name="Phuntmart V."/>
            <person name="Puiu D."/>
            <person name="Shetty J."/>
            <person name="Stajich J.E."/>
            <person name="Tripathy S."/>
            <person name="Wawra S."/>
            <person name="van West P."/>
            <person name="Whitty B.R."/>
            <person name="Coutinho P.M."/>
            <person name="Henrissat B."/>
            <person name="Martin F."/>
            <person name="Thomas P.D."/>
            <person name="Tyler B.M."/>
            <person name="De Vries R.P."/>
            <person name="Kamoun S."/>
            <person name="Yandell M."/>
            <person name="Tisserat N."/>
            <person name="Buell C.R."/>
        </authorList>
    </citation>
    <scope>NUCLEOTIDE SEQUENCE</scope>
    <source>
        <strain evidence="18">DAOM:BR144</strain>
    </source>
</reference>
<keyword evidence="4" id="KW-0479">Metal-binding</keyword>
<dbReference type="InterPro" id="IPR001876">
    <property type="entry name" value="Znf_RanBP2"/>
</dbReference>
<dbReference type="PROSITE" id="PS51192">
    <property type="entry name" value="HELICASE_ATP_BIND_1"/>
    <property type="match status" value="1"/>
</dbReference>
<dbReference type="Pfam" id="PF13920">
    <property type="entry name" value="zf-C3HC4_3"/>
    <property type="match status" value="1"/>
</dbReference>
<sequence length="1144" mass="127309">MADGAWGCAMCTFENARAAAACEICLTPRRQTPAKPQADARASPSSGSTTRRKSPPMKKQKLIQAPLVAVGSSNEKEALRLKKKVEQMKELGIDLPANDMLALLAKHCYSVMVAASAYFEQLATASSEKISARDSEAESRLASAVTYFERSFAREQQSQYRLLGRKVLSATLNRSSVALATGDRLVLQAENAGKKRLRPGVAAGSSPGPSSLSAGIIRIATTQNALVGRLDREIEMLLQPLMKEKLIALGGVCHAPPMSSQMFASFQVLVFVYVSTTAFAIFNEEHPQFHLSDTLYATLEMLHAEKTPEASTAATAIIDAANDAEDNDAGLEALFSDFVDAGDDESDDKDDDGEVHNPADQLRPYLNDIELRDHQKAAVRWMAARENQGVTKDAQDDELNPMWEARQFGADGGSYFINRFEKTASLRAPQPPAPCRGGILADDMGMGKTMMMLSLAVYQKHSHGRPDEDDEAAMAPTLALSTQRRRKQIPSKTLIVCPLSLLHQWKNEIDERFRANTLTYHVYYGDEREHTHAIRKSDIVLTTYGVLSKEYEKPNGGGVLVTTPWLRVILDEAHSIKNRMTTYFKACACLQATHRWCLTGTPLQNSLDDLFSLLSFLQYEPWSRLSWWKRVITTPFEQGDDVNALGRLKVILTPILLRRTKHSRDKHGRSLVQLPPKHMELVKLHFSDDERAFYQAVYDKSRAEFNGFVASGTASTSYVAIFALLLRLRQACNHPFLALGRNFEQAQNDAEQSKQPKQQSNCTSQAQHETSLLFQPQTNESMESYYRRISAQLQQDMQHASRSQSELLSSSPSIDGESENARSSGLTTSYIENVLAQVEEGLESHECPVCLDPPVRGVLTACAHVLCEQCLRDSLVMDPDSGCPVCRAVVDMNKVFVLPAPPEKRPHASEEDTKVADEVAAGDNGQKTTEEAAATRARNTGNDGHKNAADVFVSTKLKQLLHDLEAIRRENEAPSEQTEHDNAEIVTAKKKRKVVVFSQWTYMLEMVATLLQRHGFAHCMFHGAMPQETRERVLTKFAKDPTMDVLSQGRGVGLNLTCASVVILLDPWWNPGVEDQAVDRVHRLGQDQSVLVKRYVVDETVEDMILQLQQRKDKLAKHVLVASKHGDEKRSERLSLEDLKSFFR</sequence>
<dbReference type="InterPro" id="IPR017907">
    <property type="entry name" value="Znf_RING_CS"/>
</dbReference>
<feature type="domain" description="Helicase ATP-binding" evidence="15">
    <location>
        <begin position="429"/>
        <end position="620"/>
    </location>
</feature>
<name>K3W4X7_GLOUD</name>
<dbReference type="PROSITE" id="PS50199">
    <property type="entry name" value="ZF_RANBP2_2"/>
    <property type="match status" value="1"/>
</dbReference>
<dbReference type="HOGENOM" id="CLU_000315_2_5_1"/>
<keyword evidence="6 11" id="KW-0863">Zinc-finger</keyword>
<dbReference type="EMBL" id="GL376636">
    <property type="status" value="NOT_ANNOTATED_CDS"/>
    <property type="molecule type" value="Genomic_DNA"/>
</dbReference>
<evidence type="ECO:0000313" key="17">
    <source>
        <dbReference type="EnsemblProtists" id="PYU1_T000018"/>
    </source>
</evidence>
<feature type="domain" description="RanBP2-type" evidence="14">
    <location>
        <begin position="2"/>
        <end position="31"/>
    </location>
</feature>
<evidence type="ECO:0000256" key="3">
    <source>
        <dbReference type="ARBA" id="ARBA00017887"/>
    </source>
</evidence>
<feature type="compositionally biased region" description="Low complexity" evidence="12">
    <location>
        <begin position="801"/>
        <end position="813"/>
    </location>
</feature>
<keyword evidence="9" id="KW-0862">Zinc</keyword>
<dbReference type="Gene3D" id="3.40.50.300">
    <property type="entry name" value="P-loop containing nucleotide triphosphate hydrolases"/>
    <property type="match status" value="2"/>
</dbReference>
<evidence type="ECO:0000259" key="14">
    <source>
        <dbReference type="PROSITE" id="PS50199"/>
    </source>
</evidence>
<feature type="domain" description="RING-type" evidence="13">
    <location>
        <begin position="847"/>
        <end position="887"/>
    </location>
</feature>
<evidence type="ECO:0000259" key="15">
    <source>
        <dbReference type="PROSITE" id="PS51192"/>
    </source>
</evidence>
<keyword evidence="5" id="KW-0547">Nucleotide-binding</keyword>
<dbReference type="EC" id="2.3.2.31" evidence="2"/>
<keyword evidence="7" id="KW-0378">Hydrolase</keyword>
<evidence type="ECO:0000256" key="8">
    <source>
        <dbReference type="ARBA" id="ARBA00022806"/>
    </source>
</evidence>
<dbReference type="GO" id="GO:0008270">
    <property type="term" value="F:zinc ion binding"/>
    <property type="evidence" value="ECO:0007669"/>
    <property type="project" value="UniProtKB-KW"/>
</dbReference>
<dbReference type="GO" id="GO:0008094">
    <property type="term" value="F:ATP-dependent activity, acting on DNA"/>
    <property type="evidence" value="ECO:0007669"/>
    <property type="project" value="TreeGrafter"/>
</dbReference>
<dbReference type="VEuPathDB" id="FungiDB:PYU1_G000018"/>
<dbReference type="InterPro" id="IPR036443">
    <property type="entry name" value="Znf_RanBP2_sf"/>
</dbReference>
<organism evidence="17 18">
    <name type="scientific">Globisporangium ultimum (strain ATCC 200006 / CBS 805.95 / DAOM BR144)</name>
    <name type="common">Pythium ultimum</name>
    <dbReference type="NCBI Taxonomy" id="431595"/>
    <lineage>
        <taxon>Eukaryota</taxon>
        <taxon>Sar</taxon>
        <taxon>Stramenopiles</taxon>
        <taxon>Oomycota</taxon>
        <taxon>Peronosporomycetes</taxon>
        <taxon>Pythiales</taxon>
        <taxon>Pythiaceae</taxon>
        <taxon>Globisporangium</taxon>
    </lineage>
</organism>
<dbReference type="PROSITE" id="PS00518">
    <property type="entry name" value="ZF_RING_1"/>
    <property type="match status" value="1"/>
</dbReference>
<evidence type="ECO:0000256" key="12">
    <source>
        <dbReference type="SAM" id="MobiDB-lite"/>
    </source>
</evidence>
<dbReference type="PROSITE" id="PS50089">
    <property type="entry name" value="ZF_RING_2"/>
    <property type="match status" value="1"/>
</dbReference>
<dbReference type="OMA" id="KVEPWSN"/>
<dbReference type="PANTHER" id="PTHR45626:SF22">
    <property type="entry name" value="DNA REPAIR PROTEIN RAD5"/>
    <property type="match status" value="1"/>
</dbReference>
<dbReference type="GO" id="GO:0016787">
    <property type="term" value="F:hydrolase activity"/>
    <property type="evidence" value="ECO:0007669"/>
    <property type="project" value="UniProtKB-KW"/>
</dbReference>
<feature type="compositionally biased region" description="Basic residues" evidence="12">
    <location>
        <begin position="50"/>
        <end position="61"/>
    </location>
</feature>
<dbReference type="CDD" id="cd18008">
    <property type="entry name" value="DEXDc_SHPRH-like"/>
    <property type="match status" value="1"/>
</dbReference>
<evidence type="ECO:0000256" key="1">
    <source>
        <dbReference type="ARBA" id="ARBA00001798"/>
    </source>
</evidence>